<dbReference type="HAMAP" id="MF_01043">
    <property type="entry name" value="PlsY"/>
    <property type="match status" value="1"/>
</dbReference>
<feature type="transmembrane region" description="Helical" evidence="10">
    <location>
        <begin position="6"/>
        <end position="29"/>
    </location>
</feature>
<feature type="transmembrane region" description="Helical" evidence="10">
    <location>
        <begin position="142"/>
        <end position="175"/>
    </location>
</feature>
<keyword evidence="7 10" id="KW-0472">Membrane</keyword>
<dbReference type="PANTHER" id="PTHR30309:SF0">
    <property type="entry name" value="GLYCEROL-3-PHOSPHATE ACYLTRANSFERASE-RELATED"/>
    <property type="match status" value="1"/>
</dbReference>
<organism evidence="11 12">
    <name type="scientific">Caedimonas varicaedens</name>
    <dbReference type="NCBI Taxonomy" id="1629334"/>
    <lineage>
        <taxon>Bacteria</taxon>
        <taxon>Pseudomonadati</taxon>
        <taxon>Pseudomonadota</taxon>
        <taxon>Alphaproteobacteria</taxon>
        <taxon>Holosporales</taxon>
        <taxon>Caedimonadaceae</taxon>
        <taxon>Caedimonas</taxon>
    </lineage>
</organism>
<feature type="transmembrane region" description="Helical" evidence="10">
    <location>
        <begin position="50"/>
        <end position="72"/>
    </location>
</feature>
<name>A0A0K8MF07_9PROT</name>
<dbReference type="STRING" id="1629334.Cva_01725"/>
<gene>
    <name evidence="10 11" type="primary">plsY</name>
    <name evidence="11" type="ORF">Cva_01725</name>
</gene>
<keyword evidence="1 10" id="KW-1003">Cell membrane</keyword>
<keyword evidence="4 10" id="KW-0812">Transmembrane</keyword>
<feature type="transmembrane region" description="Helical" evidence="10">
    <location>
        <begin position="84"/>
        <end position="102"/>
    </location>
</feature>
<evidence type="ECO:0000256" key="1">
    <source>
        <dbReference type="ARBA" id="ARBA00022475"/>
    </source>
</evidence>
<dbReference type="Proteomes" id="UP000036771">
    <property type="component" value="Unassembled WGS sequence"/>
</dbReference>
<comment type="subunit">
    <text evidence="10">Probably interacts with PlsX.</text>
</comment>
<accession>A0A0K8MF07</accession>
<protein>
    <recommendedName>
        <fullName evidence="10">Glycerol-3-phosphate acyltransferase</fullName>
    </recommendedName>
    <alternativeName>
        <fullName evidence="10">Acyl-PO4 G3P acyltransferase</fullName>
    </alternativeName>
    <alternativeName>
        <fullName evidence="10">Acyl-phosphate--glycerol-3-phosphate acyltransferase</fullName>
    </alternativeName>
    <alternativeName>
        <fullName evidence="10">G3P acyltransferase</fullName>
        <shortName evidence="10">GPAT</shortName>
        <ecNumber evidence="10">2.3.1.275</ecNumber>
    </alternativeName>
    <alternativeName>
        <fullName evidence="10">Lysophosphatidic acid synthase</fullName>
        <shortName evidence="10">LPA synthase</shortName>
    </alternativeName>
</protein>
<evidence type="ECO:0000313" key="12">
    <source>
        <dbReference type="Proteomes" id="UP000036771"/>
    </source>
</evidence>
<keyword evidence="12" id="KW-1185">Reference proteome</keyword>
<dbReference type="EC" id="2.3.1.275" evidence="10"/>
<keyword evidence="3 10" id="KW-0808">Transferase</keyword>
<dbReference type="InterPro" id="IPR003811">
    <property type="entry name" value="G3P_acylTferase_PlsY"/>
</dbReference>
<evidence type="ECO:0000256" key="2">
    <source>
        <dbReference type="ARBA" id="ARBA00022516"/>
    </source>
</evidence>
<keyword evidence="2 10" id="KW-0444">Lipid biosynthesis</keyword>
<feature type="transmembrane region" description="Helical" evidence="10">
    <location>
        <begin position="114"/>
        <end position="136"/>
    </location>
</feature>
<dbReference type="PANTHER" id="PTHR30309">
    <property type="entry name" value="INNER MEMBRANE PROTEIN YGIH"/>
    <property type="match status" value="1"/>
</dbReference>
<comment type="pathway">
    <text evidence="10">Lipid metabolism; phospholipid metabolism.</text>
</comment>
<evidence type="ECO:0000256" key="6">
    <source>
        <dbReference type="ARBA" id="ARBA00023098"/>
    </source>
</evidence>
<evidence type="ECO:0000256" key="9">
    <source>
        <dbReference type="ARBA" id="ARBA00023264"/>
    </source>
</evidence>
<evidence type="ECO:0000256" key="8">
    <source>
        <dbReference type="ARBA" id="ARBA00023209"/>
    </source>
</evidence>
<keyword evidence="6 10" id="KW-0443">Lipid metabolism</keyword>
<dbReference type="AlphaFoldDB" id="A0A0K8MF07"/>
<evidence type="ECO:0000256" key="10">
    <source>
        <dbReference type="HAMAP-Rule" id="MF_01043"/>
    </source>
</evidence>
<evidence type="ECO:0000313" key="11">
    <source>
        <dbReference type="EMBL" id="GAO99052.1"/>
    </source>
</evidence>
<dbReference type="NCBIfam" id="TIGR00023">
    <property type="entry name" value="glycerol-3-phosphate 1-O-acyltransferase PlsY"/>
    <property type="match status" value="1"/>
</dbReference>
<keyword evidence="9 10" id="KW-1208">Phospholipid metabolism</keyword>
<keyword evidence="5 10" id="KW-1133">Transmembrane helix</keyword>
<dbReference type="Pfam" id="PF02660">
    <property type="entry name" value="G3P_acyltransf"/>
    <property type="match status" value="1"/>
</dbReference>
<dbReference type="GO" id="GO:0008654">
    <property type="term" value="P:phospholipid biosynthetic process"/>
    <property type="evidence" value="ECO:0007669"/>
    <property type="project" value="UniProtKB-UniRule"/>
</dbReference>
<reference evidence="11 12" key="1">
    <citation type="submission" date="2015-03" db="EMBL/GenBank/DDBJ databases">
        <title>Caedibacter varicaedens, whole genome shotgun sequence.</title>
        <authorList>
            <person name="Suzuki H."/>
            <person name="Dapper A.L."/>
            <person name="Gibson A.K."/>
            <person name="Jackson C."/>
            <person name="Lee H."/>
            <person name="Pejaver V.R."/>
            <person name="Doak T."/>
            <person name="Lynch M."/>
        </authorList>
    </citation>
    <scope>NUCLEOTIDE SEQUENCE [LARGE SCALE GENOMIC DNA]</scope>
</reference>
<comment type="caution">
    <text evidence="11">The sequence shown here is derived from an EMBL/GenBank/DDBJ whole genome shotgun (WGS) entry which is preliminary data.</text>
</comment>
<evidence type="ECO:0000256" key="7">
    <source>
        <dbReference type="ARBA" id="ARBA00023136"/>
    </source>
</evidence>
<dbReference type="SMART" id="SM01207">
    <property type="entry name" value="G3P_acyltransf"/>
    <property type="match status" value="1"/>
</dbReference>
<dbReference type="GO" id="GO:0005886">
    <property type="term" value="C:plasma membrane"/>
    <property type="evidence" value="ECO:0007669"/>
    <property type="project" value="UniProtKB-SubCell"/>
</dbReference>
<dbReference type="UniPathway" id="UPA00085"/>
<sequence length="202" mass="21827">MTLSLMILLGYILGSIPFGLILTKFMTGIDVRTIGSGNIGATNVLRSGHILLAVLTFILDALKGSLAVLIYRFNATVPTTENELIIAAAAVLGHLYPLFLYFRGGKGVATSAGCLLVVAPLVGITAIALWVITIFLTRRSALAALIATVLLPFYAYFLSGFSLMVWSFAISSLVIYKHKDNISRLCQGTESRIDLFTQKNPR</sequence>
<keyword evidence="8 10" id="KW-0594">Phospholipid biosynthesis</keyword>
<dbReference type="GO" id="GO:0043772">
    <property type="term" value="F:acyl-phosphate glycerol-3-phosphate acyltransferase activity"/>
    <property type="evidence" value="ECO:0007669"/>
    <property type="project" value="UniProtKB-UniRule"/>
</dbReference>
<comment type="catalytic activity">
    <reaction evidence="10">
        <text>an acyl phosphate + sn-glycerol 3-phosphate = a 1-acyl-sn-glycero-3-phosphate + phosphate</text>
        <dbReference type="Rhea" id="RHEA:34075"/>
        <dbReference type="ChEBI" id="CHEBI:43474"/>
        <dbReference type="ChEBI" id="CHEBI:57597"/>
        <dbReference type="ChEBI" id="CHEBI:57970"/>
        <dbReference type="ChEBI" id="CHEBI:59918"/>
        <dbReference type="EC" id="2.3.1.275"/>
    </reaction>
</comment>
<keyword evidence="11" id="KW-0012">Acyltransferase</keyword>
<evidence type="ECO:0000256" key="3">
    <source>
        <dbReference type="ARBA" id="ARBA00022679"/>
    </source>
</evidence>
<proteinExistence type="inferred from homology"/>
<evidence type="ECO:0000256" key="5">
    <source>
        <dbReference type="ARBA" id="ARBA00022989"/>
    </source>
</evidence>
<comment type="subcellular location">
    <subcellularLocation>
        <location evidence="10">Cell membrane</location>
        <topology evidence="10">Multi-pass membrane protein</topology>
    </subcellularLocation>
</comment>
<evidence type="ECO:0000256" key="4">
    <source>
        <dbReference type="ARBA" id="ARBA00022692"/>
    </source>
</evidence>
<dbReference type="EMBL" id="BBVC01000120">
    <property type="protein sequence ID" value="GAO99052.1"/>
    <property type="molecule type" value="Genomic_DNA"/>
</dbReference>
<comment type="function">
    <text evidence="10">Catalyzes the transfer of an acyl group from acyl-phosphate (acyl-PO(4)) to glycerol-3-phosphate (G3P) to form lysophosphatidic acid (LPA). This enzyme utilizes acyl-phosphate as fatty acyl donor, but not acyl-CoA or acyl-ACP.</text>
</comment>
<comment type="similarity">
    <text evidence="10">Belongs to the PlsY family.</text>
</comment>